<comment type="caution">
    <text evidence="14">The sequence shown here is derived from an EMBL/GenBank/DDBJ whole genome shotgun (WGS) entry which is preliminary data.</text>
</comment>
<dbReference type="InterPro" id="IPR011712">
    <property type="entry name" value="Sig_transdc_His_kin_sub3_dim/P"/>
</dbReference>
<keyword evidence="7" id="KW-0067">ATP-binding</keyword>
<dbReference type="Pfam" id="PF07730">
    <property type="entry name" value="HisKA_3"/>
    <property type="match status" value="1"/>
</dbReference>
<evidence type="ECO:0000256" key="7">
    <source>
        <dbReference type="ARBA" id="ARBA00022840"/>
    </source>
</evidence>
<dbReference type="Pfam" id="PF13581">
    <property type="entry name" value="HATPase_c_2"/>
    <property type="match status" value="1"/>
</dbReference>
<comment type="catalytic activity">
    <reaction evidence="1">
        <text>ATP + protein L-histidine = ADP + protein N-phospho-L-histidine.</text>
        <dbReference type="EC" id="2.7.13.3"/>
    </reaction>
</comment>
<sequence length="440" mass="45982">MPAHPDTVPRLRAWLGRWRAHRPAVRDGLAAVLLAVLGFVPTLATIGVELSDLPERPTDALAVILVLAQALPLAFRRRWPAACLAVVGIALALDELLAYPPTFASVGLYVALYSVGAYQARFRRRLAVVATVAYAALAVALTVLGSPNGPADFLAFYLVLVVIWLGGTAMRRRRADEAERRRLAAVVATSDERARIARELHDVVTHHVTAMVVQADAAPYLLPATPGRAGDGLAAISDTGRRALTELRYLLGVLEATGETAASASAAGEAAPAGRAPALGRVGDVVEQARRSGQPVEWAEDGDPRPLPDAVELAAYRVVQEALTNALKHAAGRPTVVRLRHGREHLEVEVTTHGPASPGAATAPPGTAAPPPAVVTPAAPPGGRGLAGLAERVRVLDGELESGPLPDGGFRVRASIPATPTSQATHATPPTQATPTRSRS</sequence>
<evidence type="ECO:0000256" key="1">
    <source>
        <dbReference type="ARBA" id="ARBA00000085"/>
    </source>
</evidence>
<dbReference type="InterPro" id="IPR036890">
    <property type="entry name" value="HATPase_C_sf"/>
</dbReference>
<gene>
    <name evidence="14" type="ORF">GCM10007368_09500</name>
</gene>
<dbReference type="CDD" id="cd16917">
    <property type="entry name" value="HATPase_UhpB-NarQ-NarX-like"/>
    <property type="match status" value="1"/>
</dbReference>
<dbReference type="InterPro" id="IPR003594">
    <property type="entry name" value="HATPase_dom"/>
</dbReference>
<keyword evidence="10" id="KW-1133">Transmembrane helix</keyword>
<feature type="region of interest" description="Disordered" evidence="9">
    <location>
        <begin position="399"/>
        <end position="440"/>
    </location>
</feature>
<feature type="domain" description="Signal transduction histidine kinase subgroup 3 dimerisation and phosphoacceptor" evidence="11">
    <location>
        <begin position="192"/>
        <end position="256"/>
    </location>
</feature>
<evidence type="ECO:0000256" key="6">
    <source>
        <dbReference type="ARBA" id="ARBA00022777"/>
    </source>
</evidence>
<keyword evidence="10" id="KW-0472">Membrane</keyword>
<organism evidence="14 15">
    <name type="scientific">Isoptericola cucumis</name>
    <dbReference type="NCBI Taxonomy" id="1776856"/>
    <lineage>
        <taxon>Bacteria</taxon>
        <taxon>Bacillati</taxon>
        <taxon>Actinomycetota</taxon>
        <taxon>Actinomycetes</taxon>
        <taxon>Micrococcales</taxon>
        <taxon>Promicromonosporaceae</taxon>
        <taxon>Isoptericola</taxon>
    </lineage>
</organism>
<accession>A0ABQ2B4S2</accession>
<keyword evidence="15" id="KW-1185">Reference proteome</keyword>
<dbReference type="InterPro" id="IPR055558">
    <property type="entry name" value="DUF7134"/>
</dbReference>
<feature type="transmembrane region" description="Helical" evidence="10">
    <location>
        <begin position="28"/>
        <end position="48"/>
    </location>
</feature>
<evidence type="ECO:0000256" key="10">
    <source>
        <dbReference type="SAM" id="Phobius"/>
    </source>
</evidence>
<dbReference type="GO" id="GO:0016301">
    <property type="term" value="F:kinase activity"/>
    <property type="evidence" value="ECO:0007669"/>
    <property type="project" value="UniProtKB-KW"/>
</dbReference>
<evidence type="ECO:0000256" key="2">
    <source>
        <dbReference type="ARBA" id="ARBA00012438"/>
    </source>
</evidence>
<evidence type="ECO:0000256" key="5">
    <source>
        <dbReference type="ARBA" id="ARBA00022741"/>
    </source>
</evidence>
<dbReference type="InterPro" id="IPR050482">
    <property type="entry name" value="Sensor_HK_TwoCompSys"/>
</dbReference>
<keyword evidence="8" id="KW-0902">Two-component regulatory system</keyword>
<evidence type="ECO:0000259" key="13">
    <source>
        <dbReference type="Pfam" id="PF23539"/>
    </source>
</evidence>
<keyword evidence="6 14" id="KW-0418">Kinase</keyword>
<dbReference type="EC" id="2.7.13.3" evidence="2"/>
<evidence type="ECO:0000256" key="8">
    <source>
        <dbReference type="ARBA" id="ARBA00023012"/>
    </source>
</evidence>
<evidence type="ECO:0000259" key="12">
    <source>
        <dbReference type="Pfam" id="PF13581"/>
    </source>
</evidence>
<evidence type="ECO:0000313" key="15">
    <source>
        <dbReference type="Proteomes" id="UP000632535"/>
    </source>
</evidence>
<dbReference type="Proteomes" id="UP000632535">
    <property type="component" value="Unassembled WGS sequence"/>
</dbReference>
<dbReference type="Pfam" id="PF23539">
    <property type="entry name" value="DUF7134"/>
    <property type="match status" value="1"/>
</dbReference>
<keyword evidence="3" id="KW-0597">Phosphoprotein</keyword>
<keyword evidence="4" id="KW-0808">Transferase</keyword>
<evidence type="ECO:0000259" key="11">
    <source>
        <dbReference type="Pfam" id="PF07730"/>
    </source>
</evidence>
<feature type="transmembrane region" description="Helical" evidence="10">
    <location>
        <begin position="127"/>
        <end position="147"/>
    </location>
</feature>
<dbReference type="Gene3D" id="3.30.565.10">
    <property type="entry name" value="Histidine kinase-like ATPase, C-terminal domain"/>
    <property type="match status" value="1"/>
</dbReference>
<evidence type="ECO:0000256" key="4">
    <source>
        <dbReference type="ARBA" id="ARBA00022679"/>
    </source>
</evidence>
<dbReference type="SUPFAM" id="SSF55874">
    <property type="entry name" value="ATPase domain of HSP90 chaperone/DNA topoisomerase II/histidine kinase"/>
    <property type="match status" value="1"/>
</dbReference>
<feature type="transmembrane region" description="Helical" evidence="10">
    <location>
        <begin position="96"/>
        <end position="115"/>
    </location>
</feature>
<keyword evidence="10" id="KW-0812">Transmembrane</keyword>
<feature type="region of interest" description="Disordered" evidence="9">
    <location>
        <begin position="350"/>
        <end position="386"/>
    </location>
</feature>
<dbReference type="RefSeq" id="WP_229737478.1">
    <property type="nucleotide sequence ID" value="NZ_BMDG01000003.1"/>
</dbReference>
<dbReference type="PANTHER" id="PTHR24421:SF10">
    <property type="entry name" value="NITRATE_NITRITE SENSOR PROTEIN NARQ"/>
    <property type="match status" value="1"/>
</dbReference>
<feature type="compositionally biased region" description="Low complexity" evidence="9">
    <location>
        <begin position="351"/>
        <end position="366"/>
    </location>
</feature>
<evidence type="ECO:0000256" key="3">
    <source>
        <dbReference type="ARBA" id="ARBA00022553"/>
    </source>
</evidence>
<feature type="domain" description="DUF7134" evidence="13">
    <location>
        <begin position="17"/>
        <end position="174"/>
    </location>
</feature>
<dbReference type="PANTHER" id="PTHR24421">
    <property type="entry name" value="NITRATE/NITRITE SENSOR PROTEIN NARX-RELATED"/>
    <property type="match status" value="1"/>
</dbReference>
<name>A0ABQ2B4S2_9MICO</name>
<proteinExistence type="predicted"/>
<dbReference type="EMBL" id="BMDG01000003">
    <property type="protein sequence ID" value="GGI06108.1"/>
    <property type="molecule type" value="Genomic_DNA"/>
</dbReference>
<feature type="transmembrane region" description="Helical" evidence="10">
    <location>
        <begin position="153"/>
        <end position="170"/>
    </location>
</feature>
<feature type="compositionally biased region" description="Pro residues" evidence="9">
    <location>
        <begin position="367"/>
        <end position="380"/>
    </location>
</feature>
<evidence type="ECO:0000256" key="9">
    <source>
        <dbReference type="SAM" id="MobiDB-lite"/>
    </source>
</evidence>
<evidence type="ECO:0000313" key="14">
    <source>
        <dbReference type="EMBL" id="GGI06108.1"/>
    </source>
</evidence>
<keyword evidence="5" id="KW-0547">Nucleotide-binding</keyword>
<reference evidence="15" key="1">
    <citation type="journal article" date="2019" name="Int. J. Syst. Evol. Microbiol.">
        <title>The Global Catalogue of Microorganisms (GCM) 10K type strain sequencing project: providing services to taxonomists for standard genome sequencing and annotation.</title>
        <authorList>
            <consortium name="The Broad Institute Genomics Platform"/>
            <consortium name="The Broad Institute Genome Sequencing Center for Infectious Disease"/>
            <person name="Wu L."/>
            <person name="Ma J."/>
        </authorList>
    </citation>
    <scope>NUCLEOTIDE SEQUENCE [LARGE SCALE GENOMIC DNA]</scope>
    <source>
        <strain evidence="15">CCM 8653</strain>
    </source>
</reference>
<protein>
    <recommendedName>
        <fullName evidence="2">histidine kinase</fullName>
        <ecNumber evidence="2">2.7.13.3</ecNumber>
    </recommendedName>
</protein>
<feature type="domain" description="Histidine kinase/HSP90-like ATPase" evidence="12">
    <location>
        <begin position="318"/>
        <end position="387"/>
    </location>
</feature>
<feature type="compositionally biased region" description="Low complexity" evidence="9">
    <location>
        <begin position="417"/>
        <end position="440"/>
    </location>
</feature>
<dbReference type="Gene3D" id="1.20.5.1930">
    <property type="match status" value="1"/>
</dbReference>